<evidence type="ECO:0000313" key="8">
    <source>
        <dbReference type="Proteomes" id="UP001501706"/>
    </source>
</evidence>
<keyword evidence="3 5" id="KW-1133">Transmembrane helix</keyword>
<comment type="caution">
    <text evidence="7">The sequence shown here is derived from an EMBL/GenBank/DDBJ whole genome shotgun (WGS) entry which is preliminary data.</text>
</comment>
<feature type="domain" description="DUF1232" evidence="6">
    <location>
        <begin position="32"/>
        <end position="68"/>
    </location>
</feature>
<keyword evidence="2 5" id="KW-0812">Transmembrane</keyword>
<accession>A0ABN1BK14</accession>
<evidence type="ECO:0000256" key="2">
    <source>
        <dbReference type="ARBA" id="ARBA00022692"/>
    </source>
</evidence>
<dbReference type="EMBL" id="BAAAEN010000004">
    <property type="protein sequence ID" value="GAA0499624.1"/>
    <property type="molecule type" value="Genomic_DNA"/>
</dbReference>
<evidence type="ECO:0000259" key="6">
    <source>
        <dbReference type="Pfam" id="PF06803"/>
    </source>
</evidence>
<feature type="transmembrane region" description="Helical" evidence="5">
    <location>
        <begin position="34"/>
        <end position="57"/>
    </location>
</feature>
<organism evidence="7 8">
    <name type="scientific">Pigmentiphaga daeguensis</name>
    <dbReference type="NCBI Taxonomy" id="414049"/>
    <lineage>
        <taxon>Bacteria</taxon>
        <taxon>Pseudomonadati</taxon>
        <taxon>Pseudomonadota</taxon>
        <taxon>Betaproteobacteria</taxon>
        <taxon>Burkholderiales</taxon>
        <taxon>Alcaligenaceae</taxon>
        <taxon>Pigmentiphaga</taxon>
    </lineage>
</organism>
<protein>
    <recommendedName>
        <fullName evidence="6">DUF1232 domain-containing protein</fullName>
    </recommendedName>
</protein>
<feature type="transmembrane region" description="Helical" evidence="5">
    <location>
        <begin position="63"/>
        <end position="85"/>
    </location>
</feature>
<evidence type="ECO:0000256" key="1">
    <source>
        <dbReference type="ARBA" id="ARBA00004127"/>
    </source>
</evidence>
<comment type="subcellular location">
    <subcellularLocation>
        <location evidence="1">Endomembrane system</location>
        <topology evidence="1">Multi-pass membrane protein</topology>
    </subcellularLocation>
</comment>
<gene>
    <name evidence="7" type="ORF">GCM10009097_15090</name>
</gene>
<feature type="transmembrane region" description="Helical" evidence="5">
    <location>
        <begin position="97"/>
        <end position="121"/>
    </location>
</feature>
<proteinExistence type="predicted"/>
<dbReference type="InterPro" id="IPR010652">
    <property type="entry name" value="DUF1232"/>
</dbReference>
<evidence type="ECO:0000313" key="7">
    <source>
        <dbReference type="EMBL" id="GAA0499624.1"/>
    </source>
</evidence>
<evidence type="ECO:0000256" key="5">
    <source>
        <dbReference type="SAM" id="Phobius"/>
    </source>
</evidence>
<sequence length="127" mass="13978">MIKRMKQWARRIKQDVVAVWLAARDPRTPWMAKVLALLVAAYAVSPIDLIPDFIPVLGYLDDLIIVPLGILLVVRLIPAGLMAEFRRSAADMSSRPVSRVAAAVFIAVWILAAALLLLVFFQKAASA</sequence>
<dbReference type="Pfam" id="PF06803">
    <property type="entry name" value="DUF1232"/>
    <property type="match status" value="1"/>
</dbReference>
<name>A0ABN1BK14_9BURK</name>
<evidence type="ECO:0000256" key="4">
    <source>
        <dbReference type="ARBA" id="ARBA00023136"/>
    </source>
</evidence>
<keyword evidence="4 5" id="KW-0472">Membrane</keyword>
<keyword evidence="8" id="KW-1185">Reference proteome</keyword>
<evidence type="ECO:0000256" key="3">
    <source>
        <dbReference type="ARBA" id="ARBA00022989"/>
    </source>
</evidence>
<reference evidence="7 8" key="1">
    <citation type="journal article" date="2019" name="Int. J. Syst. Evol. Microbiol.">
        <title>The Global Catalogue of Microorganisms (GCM) 10K type strain sequencing project: providing services to taxonomists for standard genome sequencing and annotation.</title>
        <authorList>
            <consortium name="The Broad Institute Genomics Platform"/>
            <consortium name="The Broad Institute Genome Sequencing Center for Infectious Disease"/>
            <person name="Wu L."/>
            <person name="Ma J."/>
        </authorList>
    </citation>
    <scope>NUCLEOTIDE SEQUENCE [LARGE SCALE GENOMIC DNA]</scope>
    <source>
        <strain evidence="7 8">JCM 14330</strain>
    </source>
</reference>
<dbReference type="Proteomes" id="UP001501706">
    <property type="component" value="Unassembled WGS sequence"/>
</dbReference>